<evidence type="ECO:0000256" key="1">
    <source>
        <dbReference type="ARBA" id="ARBA00022741"/>
    </source>
</evidence>
<gene>
    <name evidence="4" type="ORF">EV189_1711</name>
</gene>
<dbReference type="SMART" id="SM00382">
    <property type="entry name" value="AAA"/>
    <property type="match status" value="1"/>
</dbReference>
<dbReference type="PROSITE" id="PS50893">
    <property type="entry name" value="ABC_TRANSPORTER_2"/>
    <property type="match status" value="1"/>
</dbReference>
<evidence type="ECO:0000313" key="5">
    <source>
        <dbReference type="Proteomes" id="UP000293638"/>
    </source>
</evidence>
<dbReference type="Proteomes" id="UP000293638">
    <property type="component" value="Unassembled WGS sequence"/>
</dbReference>
<feature type="domain" description="ABC transporter" evidence="3">
    <location>
        <begin position="7"/>
        <end position="247"/>
    </location>
</feature>
<keyword evidence="1" id="KW-0547">Nucleotide-binding</keyword>
<evidence type="ECO:0000259" key="3">
    <source>
        <dbReference type="PROSITE" id="PS50893"/>
    </source>
</evidence>
<dbReference type="GO" id="GO:0016887">
    <property type="term" value="F:ATP hydrolysis activity"/>
    <property type="evidence" value="ECO:0007669"/>
    <property type="project" value="InterPro"/>
</dbReference>
<dbReference type="EMBL" id="SGXD01000002">
    <property type="protein sequence ID" value="RZS89931.1"/>
    <property type="molecule type" value="Genomic_DNA"/>
</dbReference>
<name>A0A4Q7NS66_9ACTN</name>
<evidence type="ECO:0000256" key="2">
    <source>
        <dbReference type="ARBA" id="ARBA00022840"/>
    </source>
</evidence>
<dbReference type="PANTHER" id="PTHR24220:SF685">
    <property type="entry name" value="ABC TRANSPORTER RELATED"/>
    <property type="match status" value="1"/>
</dbReference>
<comment type="caution">
    <text evidence="4">The sequence shown here is derived from an EMBL/GenBank/DDBJ whole genome shotgun (WGS) entry which is preliminary data.</text>
</comment>
<proteinExistence type="predicted"/>
<dbReference type="InterPro" id="IPR003439">
    <property type="entry name" value="ABC_transporter-like_ATP-bd"/>
</dbReference>
<dbReference type="RefSeq" id="WP_165400205.1">
    <property type="nucleotide sequence ID" value="NZ_SGXD01000002.1"/>
</dbReference>
<dbReference type="GO" id="GO:0022857">
    <property type="term" value="F:transmembrane transporter activity"/>
    <property type="evidence" value="ECO:0007669"/>
    <property type="project" value="TreeGrafter"/>
</dbReference>
<dbReference type="Pfam" id="PF00005">
    <property type="entry name" value="ABC_tran"/>
    <property type="match status" value="1"/>
</dbReference>
<reference evidence="4 5" key="1">
    <citation type="submission" date="2019-02" db="EMBL/GenBank/DDBJ databases">
        <title>Genomic Encyclopedia of Type Strains, Phase IV (KMG-IV): sequencing the most valuable type-strain genomes for metagenomic binning, comparative biology and taxonomic classification.</title>
        <authorList>
            <person name="Goeker M."/>
        </authorList>
    </citation>
    <scope>NUCLEOTIDE SEQUENCE [LARGE SCALE GENOMIC DNA]</scope>
    <source>
        <strain evidence="4 5">DSM 45622</strain>
    </source>
</reference>
<dbReference type="PROSITE" id="PS00211">
    <property type="entry name" value="ABC_TRANSPORTER_1"/>
    <property type="match status" value="1"/>
</dbReference>
<protein>
    <submittedName>
        <fullName evidence="4">Putative ABC transport system ATP-binding protein</fullName>
    </submittedName>
</protein>
<dbReference type="InterPro" id="IPR003593">
    <property type="entry name" value="AAA+_ATPase"/>
</dbReference>
<dbReference type="InterPro" id="IPR017871">
    <property type="entry name" value="ABC_transporter-like_CS"/>
</dbReference>
<organism evidence="4 5">
    <name type="scientific">Motilibacter rhizosphaerae</name>
    <dbReference type="NCBI Taxonomy" id="598652"/>
    <lineage>
        <taxon>Bacteria</taxon>
        <taxon>Bacillati</taxon>
        <taxon>Actinomycetota</taxon>
        <taxon>Actinomycetes</taxon>
        <taxon>Motilibacterales</taxon>
        <taxon>Motilibacteraceae</taxon>
        <taxon>Motilibacter</taxon>
    </lineage>
</organism>
<dbReference type="GO" id="GO:0005524">
    <property type="term" value="F:ATP binding"/>
    <property type="evidence" value="ECO:0007669"/>
    <property type="project" value="UniProtKB-KW"/>
</dbReference>
<dbReference type="AlphaFoldDB" id="A0A4Q7NS66"/>
<keyword evidence="2 4" id="KW-0067">ATP-binding</keyword>
<dbReference type="Gene3D" id="3.40.50.300">
    <property type="entry name" value="P-loop containing nucleotide triphosphate hydrolases"/>
    <property type="match status" value="1"/>
</dbReference>
<dbReference type="InterPro" id="IPR027417">
    <property type="entry name" value="P-loop_NTPase"/>
</dbReference>
<evidence type="ECO:0000313" key="4">
    <source>
        <dbReference type="EMBL" id="RZS89931.1"/>
    </source>
</evidence>
<dbReference type="GO" id="GO:0005886">
    <property type="term" value="C:plasma membrane"/>
    <property type="evidence" value="ECO:0007669"/>
    <property type="project" value="TreeGrafter"/>
</dbReference>
<keyword evidence="5" id="KW-1185">Reference proteome</keyword>
<dbReference type="SUPFAM" id="SSF52540">
    <property type="entry name" value="P-loop containing nucleoside triphosphate hydrolases"/>
    <property type="match status" value="1"/>
</dbReference>
<sequence length="274" mass="28675">MSAAAAARCSGVVRIYAAPEGDVHALKGVDLQLPAGSLTALTGPSGSGKTSLLRILAAQDRPTAGTAEIAGTPLGPLSRRGLRALRRRSVGFVLARPSDNLQPQLTALGHLRAAGRMRGLRGRPLTEAADELLGLLELGHRAEHRPDQLSGGEQQRLALAQAVVGGPQLLIADEPTGELDEATADDVLRAVRALTARGTTVLLATHDPRVEQVADRVLAMRSGTIAGERVDGRHVAVIDPDGRVQLPDDALARFPGGRVLVTLDERGVRLEPPA</sequence>
<dbReference type="InterPro" id="IPR015854">
    <property type="entry name" value="ABC_transpr_LolD-like"/>
</dbReference>
<accession>A0A4Q7NS66</accession>
<dbReference type="PANTHER" id="PTHR24220">
    <property type="entry name" value="IMPORT ATP-BINDING PROTEIN"/>
    <property type="match status" value="1"/>
</dbReference>